<comment type="similarity">
    <text evidence="1 3">Belongs to the thiolase-like superfamily. Chalcone/stilbene synthases family.</text>
</comment>
<dbReference type="GO" id="GO:0016747">
    <property type="term" value="F:acyltransferase activity, transferring groups other than amino-acyl groups"/>
    <property type="evidence" value="ECO:0007669"/>
    <property type="project" value="InterPro"/>
</dbReference>
<dbReference type="SUPFAM" id="SSF53901">
    <property type="entry name" value="Thiolase-like"/>
    <property type="match status" value="2"/>
</dbReference>
<dbReference type="Pfam" id="PF02797">
    <property type="entry name" value="Chal_sti_synt_C"/>
    <property type="match status" value="1"/>
</dbReference>
<dbReference type="CDD" id="cd00831">
    <property type="entry name" value="CHS_like"/>
    <property type="match status" value="1"/>
</dbReference>
<comment type="caution">
    <text evidence="6">The sequence shown here is derived from an EMBL/GenBank/DDBJ whole genome shotgun (WGS) entry which is preliminary data.</text>
</comment>
<protein>
    <recommendedName>
        <fullName evidence="8">Chalcone synthase</fullName>
    </recommendedName>
</protein>
<dbReference type="InterPro" id="IPR016039">
    <property type="entry name" value="Thiolase-like"/>
</dbReference>
<keyword evidence="3" id="KW-0012">Acyltransferase</keyword>
<keyword evidence="7" id="KW-1185">Reference proteome</keyword>
<gene>
    <name evidence="6" type="ORF">PVAP13_7NG341300</name>
</gene>
<dbReference type="Pfam" id="PF00195">
    <property type="entry name" value="Chal_sti_synt_N"/>
    <property type="match status" value="1"/>
</dbReference>
<evidence type="ECO:0000256" key="2">
    <source>
        <dbReference type="PIRSR" id="PIRSR000451-1"/>
    </source>
</evidence>
<reference evidence="6" key="1">
    <citation type="submission" date="2020-05" db="EMBL/GenBank/DDBJ databases">
        <title>WGS assembly of Panicum virgatum.</title>
        <authorList>
            <person name="Lovell J.T."/>
            <person name="Jenkins J."/>
            <person name="Shu S."/>
            <person name="Juenger T.E."/>
            <person name="Schmutz J."/>
        </authorList>
    </citation>
    <scope>NUCLEOTIDE SEQUENCE</scope>
    <source>
        <strain evidence="6">AP13</strain>
    </source>
</reference>
<feature type="active site" description="Acyl-thioester intermediate" evidence="2">
    <location>
        <position position="163"/>
    </location>
</feature>
<dbReference type="Gene3D" id="3.40.47.10">
    <property type="match status" value="2"/>
</dbReference>
<keyword evidence="3" id="KW-0808">Transferase</keyword>
<name>A0A8T0Q4P3_PANVG</name>
<organism evidence="6 7">
    <name type="scientific">Panicum virgatum</name>
    <name type="common">Blackwell switchgrass</name>
    <dbReference type="NCBI Taxonomy" id="38727"/>
    <lineage>
        <taxon>Eukaryota</taxon>
        <taxon>Viridiplantae</taxon>
        <taxon>Streptophyta</taxon>
        <taxon>Embryophyta</taxon>
        <taxon>Tracheophyta</taxon>
        <taxon>Spermatophyta</taxon>
        <taxon>Magnoliopsida</taxon>
        <taxon>Liliopsida</taxon>
        <taxon>Poales</taxon>
        <taxon>Poaceae</taxon>
        <taxon>PACMAD clade</taxon>
        <taxon>Panicoideae</taxon>
        <taxon>Panicodae</taxon>
        <taxon>Paniceae</taxon>
        <taxon>Panicinae</taxon>
        <taxon>Panicum</taxon>
        <taxon>Panicum sect. Hiantes</taxon>
    </lineage>
</organism>
<accession>A0A8T0Q4P3</accession>
<feature type="domain" description="Chalcone/stilbene synthase N-terminal" evidence="4">
    <location>
        <begin position="14"/>
        <end position="227"/>
    </location>
</feature>
<dbReference type="InterPro" id="IPR012328">
    <property type="entry name" value="Chalcone/stilbene_synt_C"/>
</dbReference>
<dbReference type="PIRSF" id="PIRSF000451">
    <property type="entry name" value="PKS_III"/>
    <property type="match status" value="1"/>
</dbReference>
<dbReference type="AlphaFoldDB" id="A0A8T0Q4P3"/>
<dbReference type="GO" id="GO:0030639">
    <property type="term" value="P:polyketide biosynthetic process"/>
    <property type="evidence" value="ECO:0007669"/>
    <property type="project" value="TreeGrafter"/>
</dbReference>
<dbReference type="EMBL" id="CM029050">
    <property type="protein sequence ID" value="KAG2567649.1"/>
    <property type="molecule type" value="Genomic_DNA"/>
</dbReference>
<dbReference type="Proteomes" id="UP000823388">
    <property type="component" value="Chromosome 7N"/>
</dbReference>
<evidence type="ECO:0000259" key="5">
    <source>
        <dbReference type="Pfam" id="PF02797"/>
    </source>
</evidence>
<feature type="domain" description="Chalcone/stilbene synthase C-terminal" evidence="5">
    <location>
        <begin position="236"/>
        <end position="316"/>
    </location>
</feature>
<evidence type="ECO:0000256" key="1">
    <source>
        <dbReference type="ARBA" id="ARBA00005531"/>
    </source>
</evidence>
<dbReference type="PANTHER" id="PTHR11877">
    <property type="entry name" value="HYDROXYMETHYLGLUTARYL-COA SYNTHASE"/>
    <property type="match status" value="1"/>
</dbReference>
<sequence>MSPNILATSPIGSRASILGLGVAVPEHVWPQDSFPDYYFGITNSNHMVDLKAKFKNICEKTMIEKRHVYMSDDLLRHNDPCITAYRSQSLNLRQDLADATVPLLGAKAARRAIGDWGRQASGITHLVFCSTVSGCIPGADFEVVRLLGLPLSTRRFMLYQVGCHGGGMALRLAKDLAENNPGARVLVVCSEVITMALRGPSETHIGNLVGQAIFGDAASAAVVGAAPSDGERPLFEMVSASQDILPGTEEGVVVKLSEEGIVYTLHNEMPLHISNSVERLVRAALEQAGVTVRDWNEEVFWVVHPGERKILDMVETGEPAGAQEGEAGGA</sequence>
<proteinExistence type="inferred from homology"/>
<dbReference type="FunFam" id="3.40.47.10:FF:000025">
    <property type="entry name" value="Chalcone synthase 2"/>
    <property type="match status" value="1"/>
</dbReference>
<dbReference type="InterPro" id="IPR011141">
    <property type="entry name" value="Polyketide_synthase_type-III"/>
</dbReference>
<evidence type="ECO:0000256" key="3">
    <source>
        <dbReference type="RuleBase" id="RU003633"/>
    </source>
</evidence>
<evidence type="ECO:0000313" key="7">
    <source>
        <dbReference type="Proteomes" id="UP000823388"/>
    </source>
</evidence>
<dbReference type="InterPro" id="IPR001099">
    <property type="entry name" value="Chalcone/stilbene_synt_N"/>
</dbReference>
<evidence type="ECO:0000259" key="4">
    <source>
        <dbReference type="Pfam" id="PF00195"/>
    </source>
</evidence>
<evidence type="ECO:0000313" key="6">
    <source>
        <dbReference type="EMBL" id="KAG2567649.1"/>
    </source>
</evidence>
<evidence type="ECO:0008006" key="8">
    <source>
        <dbReference type="Google" id="ProtNLM"/>
    </source>
</evidence>
<dbReference type="PANTHER" id="PTHR11877:SF49">
    <property type="entry name" value="OS04G0103900 PROTEIN"/>
    <property type="match status" value="1"/>
</dbReference>